<dbReference type="PANTHER" id="PTHR34219:SF3">
    <property type="entry name" value="BLL7967 PROTEIN"/>
    <property type="match status" value="1"/>
</dbReference>
<gene>
    <name evidence="2" type="ORF">GA0116948_11446</name>
</gene>
<keyword evidence="1" id="KW-1133">Transmembrane helix</keyword>
<proteinExistence type="predicted"/>
<organism evidence="2 3">
    <name type="scientific">Chitinophaga costaii</name>
    <dbReference type="NCBI Taxonomy" id="1335309"/>
    <lineage>
        <taxon>Bacteria</taxon>
        <taxon>Pseudomonadati</taxon>
        <taxon>Bacteroidota</taxon>
        <taxon>Chitinophagia</taxon>
        <taxon>Chitinophagales</taxon>
        <taxon>Chitinophagaceae</taxon>
        <taxon>Chitinophaga</taxon>
    </lineage>
</organism>
<keyword evidence="1" id="KW-0812">Transmembrane</keyword>
<dbReference type="Pfam" id="PF03929">
    <property type="entry name" value="PepSY_TM"/>
    <property type="match status" value="1"/>
</dbReference>
<feature type="transmembrane region" description="Helical" evidence="1">
    <location>
        <begin position="33"/>
        <end position="54"/>
    </location>
</feature>
<dbReference type="STRING" id="1335309.GA0116948_11446"/>
<protein>
    <submittedName>
        <fullName evidence="2">Uncharacterized iron-regulated membrane protein</fullName>
    </submittedName>
</protein>
<reference evidence="2 3" key="1">
    <citation type="submission" date="2016-08" db="EMBL/GenBank/DDBJ databases">
        <authorList>
            <person name="Seilhamer J.J."/>
        </authorList>
    </citation>
    <scope>NUCLEOTIDE SEQUENCE [LARGE SCALE GENOMIC DNA]</scope>
    <source>
        <strain evidence="2 3">A37T2</strain>
    </source>
</reference>
<dbReference type="Proteomes" id="UP000242818">
    <property type="component" value="Unassembled WGS sequence"/>
</dbReference>
<accession>A0A1C4FGL0</accession>
<dbReference type="AlphaFoldDB" id="A0A1C4FGL0"/>
<evidence type="ECO:0000313" key="2">
    <source>
        <dbReference type="EMBL" id="SCC55157.1"/>
    </source>
</evidence>
<evidence type="ECO:0000256" key="1">
    <source>
        <dbReference type="SAM" id="Phobius"/>
    </source>
</evidence>
<dbReference type="OrthoDB" id="111691at2"/>
<evidence type="ECO:0000313" key="3">
    <source>
        <dbReference type="Proteomes" id="UP000242818"/>
    </source>
</evidence>
<feature type="transmembrane region" description="Helical" evidence="1">
    <location>
        <begin position="224"/>
        <end position="255"/>
    </location>
</feature>
<dbReference type="EMBL" id="FMAR01000014">
    <property type="protein sequence ID" value="SCC55157.1"/>
    <property type="molecule type" value="Genomic_DNA"/>
</dbReference>
<dbReference type="RefSeq" id="WP_089714322.1">
    <property type="nucleotide sequence ID" value="NZ_FMAR01000014.1"/>
</dbReference>
<sequence>MTTTGTTSRQTISRKKKGGKTRTRKVIDWLHRWLGLVSGIVVFIVCLTGCLFVFSEEIANVVYKKERFVTPGSQVLPLSTLQKTAQEAIGKDKPIKYFSLSREPDRTWEFTAYSMNDSAITYAGMVNYYRTAYVNPYTGKVTVVMDDKWEFFHVVKYMHWSLLLNTPYGQPIVGWSTFIFVVLLITGLVMWWPKKWNRKNREDSFTIRWKARFKRLNYDLHNVLGFYSLLVALVLAFTGMVFSFRWFMAIVYVLASGTIKPPPPEPVLKSKVLVQTPAMSGLDVAYQSALQIIPQARRFSVSPAKGKDGVIAIAGYRGKETYYDYDNLSFDQYSGKLLYRNNYTQRNRGVKLISMDYDIHVGAIAGLPGKIIAFMASLVCTSLPVTGFIIWWGKRKK</sequence>
<dbReference type="PANTHER" id="PTHR34219">
    <property type="entry name" value="IRON-REGULATED INNER MEMBRANE PROTEIN-RELATED"/>
    <property type="match status" value="1"/>
</dbReference>
<keyword evidence="3" id="KW-1185">Reference proteome</keyword>
<dbReference type="InterPro" id="IPR005625">
    <property type="entry name" value="PepSY-ass_TM"/>
</dbReference>
<feature type="transmembrane region" description="Helical" evidence="1">
    <location>
        <begin position="172"/>
        <end position="192"/>
    </location>
</feature>
<name>A0A1C4FGL0_9BACT</name>
<feature type="transmembrane region" description="Helical" evidence="1">
    <location>
        <begin position="371"/>
        <end position="392"/>
    </location>
</feature>
<keyword evidence="1" id="KW-0472">Membrane</keyword>